<evidence type="ECO:0000256" key="1">
    <source>
        <dbReference type="SAM" id="MobiDB-lite"/>
    </source>
</evidence>
<feature type="region of interest" description="Disordered" evidence="1">
    <location>
        <begin position="62"/>
        <end position="142"/>
    </location>
</feature>
<sequence length="367" mass="38797">MPRYTSNMTFALPSFRLRLPLLLGATLLLHYAAISWVGKGIGLPQPRVEPAAAAPIVAQLRAPPPPAPAAEASPKPAPQRKMAARAPAPAPVTEPVPAEAPVLEEAAPAAQEAPPAVAADEAPAEEKPDEAPAEALPRQYRADVPPSSELALDLERIDAKGTLWHGVAEMSWQASGGSYAVKVDAGISMVVTRFNLLSMGSEGSIGESGFVPRVATEQRRGRPQTATHFNAGQGSITFSASQNTVPLVPGAQDKATLPLQLAAIARADPAQFEGGLEITVGEERGASVYSFVVLGQEEIETKLGKLQTWRLSRPPKPGSYNSRLDVWLAPDRGWYPVRIRNTEANGAVTTQTVTQIVVRDSGTANAQ</sequence>
<evidence type="ECO:0000313" key="3">
    <source>
        <dbReference type="Proteomes" id="UP001198701"/>
    </source>
</evidence>
<dbReference type="EMBL" id="JAJHPV010000002">
    <property type="protein sequence ID" value="MCC6069502.1"/>
    <property type="molecule type" value="Genomic_DNA"/>
</dbReference>
<dbReference type="Pfam" id="PF11306">
    <property type="entry name" value="DUF3108"/>
    <property type="match status" value="1"/>
</dbReference>
<proteinExistence type="predicted"/>
<feature type="compositionally biased region" description="Low complexity" evidence="1">
    <location>
        <begin position="95"/>
        <end position="121"/>
    </location>
</feature>
<feature type="compositionally biased region" description="Low complexity" evidence="1">
    <location>
        <begin position="69"/>
        <end position="87"/>
    </location>
</feature>
<reference evidence="2 3" key="1">
    <citation type="submission" date="2021-11" db="EMBL/GenBank/DDBJ databases">
        <authorList>
            <person name="Huq M.A."/>
        </authorList>
    </citation>
    <scope>NUCLEOTIDE SEQUENCE [LARGE SCALE GENOMIC DNA]</scope>
    <source>
        <strain evidence="2 3">MAHUQ-52</strain>
    </source>
</reference>
<evidence type="ECO:0000313" key="2">
    <source>
        <dbReference type="EMBL" id="MCC6069502.1"/>
    </source>
</evidence>
<keyword evidence="3" id="KW-1185">Reference proteome</keyword>
<name>A0ABS8ILY8_9BURK</name>
<dbReference type="RefSeq" id="WP_229430435.1">
    <property type="nucleotide sequence ID" value="NZ_JAJHPV010000002.1"/>
</dbReference>
<protein>
    <submittedName>
        <fullName evidence="2">DUF3108 domain-containing protein</fullName>
    </submittedName>
</protein>
<dbReference type="Proteomes" id="UP001198701">
    <property type="component" value="Unassembled WGS sequence"/>
</dbReference>
<organism evidence="2 3">
    <name type="scientific">Massilia agrisoli</name>
    <dbReference type="NCBI Taxonomy" id="2892444"/>
    <lineage>
        <taxon>Bacteria</taxon>
        <taxon>Pseudomonadati</taxon>
        <taxon>Pseudomonadota</taxon>
        <taxon>Betaproteobacteria</taxon>
        <taxon>Burkholderiales</taxon>
        <taxon>Oxalobacteraceae</taxon>
        <taxon>Telluria group</taxon>
        <taxon>Massilia</taxon>
    </lineage>
</organism>
<dbReference type="InterPro" id="IPR021457">
    <property type="entry name" value="DUF3108"/>
</dbReference>
<gene>
    <name evidence="2" type="ORF">LMJ30_00825</name>
</gene>
<accession>A0ABS8ILY8</accession>
<comment type="caution">
    <text evidence="2">The sequence shown here is derived from an EMBL/GenBank/DDBJ whole genome shotgun (WGS) entry which is preliminary data.</text>
</comment>